<feature type="region of interest" description="Disordered" evidence="1">
    <location>
        <begin position="491"/>
        <end position="544"/>
    </location>
</feature>
<accession>A0A9D5HML8</accession>
<feature type="region of interest" description="Disordered" evidence="1">
    <location>
        <begin position="333"/>
        <end position="367"/>
    </location>
</feature>
<reference evidence="2" key="1">
    <citation type="submission" date="2021-03" db="EMBL/GenBank/DDBJ databases">
        <authorList>
            <person name="Li Z."/>
            <person name="Yang C."/>
        </authorList>
    </citation>
    <scope>NUCLEOTIDE SEQUENCE</scope>
    <source>
        <strain evidence="2">Dzin_1.0</strain>
        <tissue evidence="2">Leaf</tissue>
    </source>
</reference>
<proteinExistence type="predicted"/>
<feature type="compositionally biased region" description="Polar residues" evidence="1">
    <location>
        <begin position="132"/>
        <end position="155"/>
    </location>
</feature>
<evidence type="ECO:0000256" key="1">
    <source>
        <dbReference type="SAM" id="MobiDB-lite"/>
    </source>
</evidence>
<feature type="compositionally biased region" description="Polar residues" evidence="1">
    <location>
        <begin position="51"/>
        <end position="78"/>
    </location>
</feature>
<dbReference type="PANTHER" id="PTHR31267:SF2">
    <property type="entry name" value="EXPRESSED PROTEIN"/>
    <property type="match status" value="1"/>
</dbReference>
<dbReference type="PANTHER" id="PTHR31267">
    <property type="entry name" value="DENTIN SIALOPHOSPHOPROTEIN-LIKE PROTEIN"/>
    <property type="match status" value="1"/>
</dbReference>
<evidence type="ECO:0000313" key="2">
    <source>
        <dbReference type="EMBL" id="KAJ0982006.1"/>
    </source>
</evidence>
<feature type="region of interest" description="Disordered" evidence="1">
    <location>
        <begin position="129"/>
        <end position="182"/>
    </location>
</feature>
<name>A0A9D5HML8_9LILI</name>
<gene>
    <name evidence="2" type="ORF">J5N97_010261</name>
</gene>
<sequence length="544" mass="60073">MPNASSGGMTMEGGIKNSSQRGDVFAEHGHTQDGIMVPKQGLRGSGLFVSAPNQNQINGTPTEQFQQIPHQSHSSQVQEIPRQEQSDWLGNLQEKSVVQAGASQGVSSLDPTEEKLLFGTDNDASWVASFGRSGNSSTEASPSCQTAPDFQSSSGRFAYGHNDQVPINAPHESSQQSTKDAEIKQLDQGHQPKQFLEDGFQTHMQPDSSSAGAWVGHIYEQAMSTASAAELELKSTNMKGAWAHQQNTSLSNVSSGKSNHKHDGWHMNGPVPSNKSDNSSFGNHTDAWYDCQKADMNETVHTERDHSSMWKTVSNKGDFNCFTLVQGQVTTLQRNSKGQQETLSGTSASYTDATKSTTSQWSQNNRADQTSQKYASKLLQKVDPLKGELFSATIQIFWADRMQTEITSCELLLLMGLLHIPQYTTSLLSTKVQSTDTYKSFTIIWVSSSSILITEIQVNMSLKWETKSSVFCIRYWISWMSHTRSQSRMSGVGEVLHHQPARQVSRSESGRMELSRAHRPQKQPLAESTPRDMSPCTAHDWKSS</sequence>
<dbReference type="OrthoDB" id="1926238at2759"/>
<feature type="region of interest" description="Disordered" evidence="1">
    <location>
        <begin position="1"/>
        <end position="21"/>
    </location>
</feature>
<dbReference type="AlphaFoldDB" id="A0A9D5HML8"/>
<comment type="caution">
    <text evidence="2">The sequence shown here is derived from an EMBL/GenBank/DDBJ whole genome shotgun (WGS) entry which is preliminary data.</text>
</comment>
<reference evidence="2" key="2">
    <citation type="journal article" date="2022" name="Hortic Res">
        <title>The genome of Dioscorea zingiberensis sheds light on the biosynthesis, origin and evolution of the medicinally important diosgenin saponins.</title>
        <authorList>
            <person name="Li Y."/>
            <person name="Tan C."/>
            <person name="Li Z."/>
            <person name="Guo J."/>
            <person name="Li S."/>
            <person name="Chen X."/>
            <person name="Wang C."/>
            <person name="Dai X."/>
            <person name="Yang H."/>
            <person name="Song W."/>
            <person name="Hou L."/>
            <person name="Xu J."/>
            <person name="Tong Z."/>
            <person name="Xu A."/>
            <person name="Yuan X."/>
            <person name="Wang W."/>
            <person name="Yang Q."/>
            <person name="Chen L."/>
            <person name="Sun Z."/>
            <person name="Wang K."/>
            <person name="Pan B."/>
            <person name="Chen J."/>
            <person name="Bao Y."/>
            <person name="Liu F."/>
            <person name="Qi X."/>
            <person name="Gang D.R."/>
            <person name="Wen J."/>
            <person name="Li J."/>
        </authorList>
    </citation>
    <scope>NUCLEOTIDE SEQUENCE</scope>
    <source>
        <strain evidence="2">Dzin_1.0</strain>
    </source>
</reference>
<evidence type="ECO:0000313" key="3">
    <source>
        <dbReference type="Proteomes" id="UP001085076"/>
    </source>
</evidence>
<feature type="region of interest" description="Disordered" evidence="1">
    <location>
        <begin position="48"/>
        <end position="83"/>
    </location>
</feature>
<dbReference type="Proteomes" id="UP001085076">
    <property type="component" value="Miscellaneous, Linkage group lg02"/>
</dbReference>
<protein>
    <submittedName>
        <fullName evidence="2">Uncharacterized protein</fullName>
    </submittedName>
</protein>
<organism evidence="2 3">
    <name type="scientific">Dioscorea zingiberensis</name>
    <dbReference type="NCBI Taxonomy" id="325984"/>
    <lineage>
        <taxon>Eukaryota</taxon>
        <taxon>Viridiplantae</taxon>
        <taxon>Streptophyta</taxon>
        <taxon>Embryophyta</taxon>
        <taxon>Tracheophyta</taxon>
        <taxon>Spermatophyta</taxon>
        <taxon>Magnoliopsida</taxon>
        <taxon>Liliopsida</taxon>
        <taxon>Dioscoreales</taxon>
        <taxon>Dioscoreaceae</taxon>
        <taxon>Dioscorea</taxon>
    </lineage>
</organism>
<keyword evidence="3" id="KW-1185">Reference proteome</keyword>
<dbReference type="EMBL" id="JAGGNH010000002">
    <property type="protein sequence ID" value="KAJ0982006.1"/>
    <property type="molecule type" value="Genomic_DNA"/>
</dbReference>